<evidence type="ECO:0000313" key="2">
    <source>
        <dbReference type="WBParaSite" id="ES5_v2.g8249.t1"/>
    </source>
</evidence>
<protein>
    <submittedName>
        <fullName evidence="2">Biotin carboxylation domain-containing protein</fullName>
    </submittedName>
</protein>
<reference evidence="2" key="1">
    <citation type="submission" date="2022-11" db="UniProtKB">
        <authorList>
            <consortium name="WormBaseParasite"/>
        </authorList>
    </citation>
    <scope>IDENTIFICATION</scope>
</reference>
<dbReference type="Proteomes" id="UP000887579">
    <property type="component" value="Unplaced"/>
</dbReference>
<organism evidence="1 2">
    <name type="scientific">Panagrolaimus sp. ES5</name>
    <dbReference type="NCBI Taxonomy" id="591445"/>
    <lineage>
        <taxon>Eukaryota</taxon>
        <taxon>Metazoa</taxon>
        <taxon>Ecdysozoa</taxon>
        <taxon>Nematoda</taxon>
        <taxon>Chromadorea</taxon>
        <taxon>Rhabditida</taxon>
        <taxon>Tylenchina</taxon>
        <taxon>Panagrolaimomorpha</taxon>
        <taxon>Panagrolaimoidea</taxon>
        <taxon>Panagrolaimidae</taxon>
        <taxon>Panagrolaimus</taxon>
    </lineage>
</organism>
<evidence type="ECO:0000313" key="1">
    <source>
        <dbReference type="Proteomes" id="UP000887579"/>
    </source>
</evidence>
<name>A0AC34GU47_9BILA</name>
<proteinExistence type="predicted"/>
<accession>A0AC34GU47</accession>
<sequence length="337" mass="37146">MATKDYCLTSKNAKTGSDTFNNQFKNLSLNQSYKCLLADTVGSKNTVKSENRKNSNYETLKEEKDLSVKSSTLSLHIAAYENSIESNEFIEDEALKMKGEKSNLDKKWKHSKQILTASGNHYAAIIQLSPFEFPRQQKNRNNIKPEMMQFKASQRLLNPNLPGIMANKARGAISKMPRNTKAAGIGAGLLGAVAFGAYGQIRFSSTGSYKQIQKVLIANRGEIACRVMRTAKRLGIETIAVYSDADEKALHTKTADKAYRIGEASPLKSYLKMDTILEVALKSGAHAVHPGFLSENPEFAELCQQNGVIFMGPPAQAIRDMGMKNTAKKIMINANVP</sequence>
<dbReference type="WBParaSite" id="ES5_v2.g8249.t1">
    <property type="protein sequence ID" value="ES5_v2.g8249.t1"/>
    <property type="gene ID" value="ES5_v2.g8249"/>
</dbReference>